<sequence length="113" mass="12236">MADDWKSYVDLDGTHVIVAANSPSTAGELLEQRGLHRAQIVQACGSEPYALGELADYVWSSGEFAVRYELVPRIRYAVGVLDQVAQALNGEVPAGMLRKVSRVLQGVDEVPHG</sequence>
<reference evidence="1 2" key="1">
    <citation type="submission" date="2013-02" db="EMBL/GenBank/DDBJ databases">
        <title>Draft genome sequence of Amycolatopsis vancoresmycina strain DSM 44592T.</title>
        <authorList>
            <person name="Kumar S."/>
            <person name="Kaur N."/>
            <person name="Kaur C."/>
            <person name="Raghava G.P.S."/>
            <person name="Mayilraj S."/>
        </authorList>
    </citation>
    <scope>NUCLEOTIDE SEQUENCE [LARGE SCALE GENOMIC DNA]</scope>
    <source>
        <strain evidence="1 2">DSM 44592</strain>
    </source>
</reference>
<keyword evidence="2" id="KW-1185">Reference proteome</keyword>
<dbReference type="AlphaFoldDB" id="R1G604"/>
<dbReference type="RefSeq" id="WP_003087075.1">
    <property type="nucleotide sequence ID" value="NZ_AOUO01000254.1"/>
</dbReference>
<evidence type="ECO:0000313" key="2">
    <source>
        <dbReference type="Proteomes" id="UP000014139"/>
    </source>
</evidence>
<accession>R1G604</accession>
<protein>
    <submittedName>
        <fullName evidence="1">Uncharacterized protein</fullName>
    </submittedName>
</protein>
<dbReference type="PATRIC" id="fig|1292037.4.peg.3656"/>
<gene>
    <name evidence="1" type="ORF">H480_19183</name>
</gene>
<dbReference type="Proteomes" id="UP000014139">
    <property type="component" value="Unassembled WGS sequence"/>
</dbReference>
<evidence type="ECO:0000313" key="1">
    <source>
        <dbReference type="EMBL" id="EOD66878.1"/>
    </source>
</evidence>
<dbReference type="EMBL" id="AOUO01000254">
    <property type="protein sequence ID" value="EOD66878.1"/>
    <property type="molecule type" value="Genomic_DNA"/>
</dbReference>
<name>R1G604_9PSEU</name>
<comment type="caution">
    <text evidence="1">The sequence shown here is derived from an EMBL/GenBank/DDBJ whole genome shotgun (WGS) entry which is preliminary data.</text>
</comment>
<proteinExistence type="predicted"/>
<organism evidence="1 2">
    <name type="scientific">Amycolatopsis vancoresmycina DSM 44592</name>
    <dbReference type="NCBI Taxonomy" id="1292037"/>
    <lineage>
        <taxon>Bacteria</taxon>
        <taxon>Bacillati</taxon>
        <taxon>Actinomycetota</taxon>
        <taxon>Actinomycetes</taxon>
        <taxon>Pseudonocardiales</taxon>
        <taxon>Pseudonocardiaceae</taxon>
        <taxon>Amycolatopsis</taxon>
    </lineage>
</organism>
<dbReference type="OrthoDB" id="9981141at2"/>